<protein>
    <recommendedName>
        <fullName evidence="3">DUF424 domain-containing protein</fullName>
    </recommendedName>
</protein>
<dbReference type="AlphaFoldDB" id="A0A1I6FYH2"/>
<evidence type="ECO:0008006" key="3">
    <source>
        <dbReference type="Google" id="ProtNLM"/>
    </source>
</evidence>
<dbReference type="EMBL" id="FOYT01000001">
    <property type="protein sequence ID" value="SFR34887.1"/>
    <property type="molecule type" value="Genomic_DNA"/>
</dbReference>
<name>A0A1I6FYH2_9EURY</name>
<organism evidence="1 2">
    <name type="scientific">Halogeometricum rufum</name>
    <dbReference type="NCBI Taxonomy" id="553469"/>
    <lineage>
        <taxon>Archaea</taxon>
        <taxon>Methanobacteriati</taxon>
        <taxon>Methanobacteriota</taxon>
        <taxon>Stenosarchaea group</taxon>
        <taxon>Halobacteria</taxon>
        <taxon>Halobacteriales</taxon>
        <taxon>Haloferacaceae</taxon>
        <taxon>Halogeometricum</taxon>
    </lineage>
</organism>
<evidence type="ECO:0000313" key="1">
    <source>
        <dbReference type="EMBL" id="SFR34887.1"/>
    </source>
</evidence>
<dbReference type="Proteomes" id="UP000198531">
    <property type="component" value="Unassembled WGS sequence"/>
</dbReference>
<dbReference type="InterPro" id="IPR007355">
    <property type="entry name" value="DUF424"/>
</dbReference>
<keyword evidence="2" id="KW-1185">Reference proteome</keyword>
<proteinExistence type="predicted"/>
<sequence length="100" mass="10892">MLLRERETPEGLLVSVCDRDCLGKTYEDGPVSLEVTEEFYGGEEADDVGPQAVVDSLTRASVANIVGERAVEVAVDAGIVDEETVLDVGETRHAQLLWMR</sequence>
<dbReference type="RefSeq" id="WP_089803909.1">
    <property type="nucleotide sequence ID" value="NZ_FOYT01000001.1"/>
</dbReference>
<evidence type="ECO:0000313" key="2">
    <source>
        <dbReference type="Proteomes" id="UP000198531"/>
    </source>
</evidence>
<dbReference type="STRING" id="553469.SAMN04487947_0232"/>
<reference evidence="2" key="1">
    <citation type="submission" date="2016-10" db="EMBL/GenBank/DDBJ databases">
        <authorList>
            <person name="Varghese N."/>
            <person name="Submissions S."/>
        </authorList>
    </citation>
    <scope>NUCLEOTIDE SEQUENCE [LARGE SCALE GENOMIC DNA]</scope>
    <source>
        <strain evidence="2">CGMCC 1.7736</strain>
    </source>
</reference>
<dbReference type="OrthoDB" id="18015at2157"/>
<dbReference type="Pfam" id="PF04242">
    <property type="entry name" value="DUF424"/>
    <property type="match status" value="1"/>
</dbReference>
<dbReference type="Gene3D" id="3.30.1860.10">
    <property type="entry name" value="uncharacterized conserved protein from methanopyrus kandleri domain like"/>
    <property type="match status" value="1"/>
</dbReference>
<gene>
    <name evidence="1" type="ORF">SAMN04487947_0232</name>
</gene>
<accession>A0A1I6FYH2</accession>